<dbReference type="Pfam" id="PF10711">
    <property type="entry name" value="DUF2513"/>
    <property type="match status" value="1"/>
</dbReference>
<sequence length="157" mass="17617">MKLDFDCVRDILLYVEENSGYQDNDSDMPSKHKEIPHARIISDSFFSKYNKEDAVHTLELMIKEGLFNFASKPIYDSNNNLAYARIIGLTWSGHELLDNIRNDTTWNAVKEKTKKVGKVSIKAMASAASALATAMLTDPNAIQNFMNGAQNFIGSIH</sequence>
<organism evidence="1">
    <name type="scientific">virus sp. ctmTa7</name>
    <dbReference type="NCBI Taxonomy" id="2828255"/>
    <lineage>
        <taxon>Viruses</taxon>
    </lineage>
</organism>
<name>A0A8S5RCN7_9VIRU</name>
<proteinExistence type="predicted"/>
<dbReference type="EMBL" id="BK059091">
    <property type="protein sequence ID" value="DAE28837.1"/>
    <property type="molecule type" value="Genomic_DNA"/>
</dbReference>
<protein>
    <submittedName>
        <fullName evidence="1">YjcQ protein</fullName>
    </submittedName>
</protein>
<evidence type="ECO:0000313" key="1">
    <source>
        <dbReference type="EMBL" id="DAE28837.1"/>
    </source>
</evidence>
<accession>A0A8S5RCN7</accession>
<dbReference type="InterPro" id="IPR019650">
    <property type="entry name" value="DUF2513"/>
</dbReference>
<reference evidence="1" key="1">
    <citation type="journal article" date="2021" name="Proc. Natl. Acad. Sci. U.S.A.">
        <title>A Catalog of Tens of Thousands of Viruses from Human Metagenomes Reveals Hidden Associations with Chronic Diseases.</title>
        <authorList>
            <person name="Tisza M.J."/>
            <person name="Buck C.B."/>
        </authorList>
    </citation>
    <scope>NUCLEOTIDE SEQUENCE</scope>
    <source>
        <strain evidence="1">CtmTa7</strain>
    </source>
</reference>